<dbReference type="FunFam" id="3.40.640.10:FF:000033">
    <property type="entry name" value="Aspartate aminotransferase"/>
    <property type="match status" value="1"/>
</dbReference>
<dbReference type="InterPro" id="IPR004839">
    <property type="entry name" value="Aminotransferase_I/II_large"/>
</dbReference>
<dbReference type="GO" id="GO:0030170">
    <property type="term" value="F:pyridoxal phosphate binding"/>
    <property type="evidence" value="ECO:0007669"/>
    <property type="project" value="InterPro"/>
</dbReference>
<gene>
    <name evidence="7" type="ORF">E0H73_11740</name>
</gene>
<dbReference type="Gene3D" id="3.90.1150.10">
    <property type="entry name" value="Aspartate Aminotransferase, domain 1"/>
    <property type="match status" value="1"/>
</dbReference>
<keyword evidence="5" id="KW-0663">Pyridoxal phosphate</keyword>
<dbReference type="Gene3D" id="3.40.640.10">
    <property type="entry name" value="Type I PLP-dependent aspartate aminotransferase-like (Major domain)"/>
    <property type="match status" value="1"/>
</dbReference>
<evidence type="ECO:0000256" key="2">
    <source>
        <dbReference type="ARBA" id="ARBA00007441"/>
    </source>
</evidence>
<dbReference type="InterPro" id="IPR015421">
    <property type="entry name" value="PyrdxlP-dep_Trfase_major"/>
</dbReference>
<evidence type="ECO:0000256" key="5">
    <source>
        <dbReference type="ARBA" id="ARBA00022898"/>
    </source>
</evidence>
<evidence type="ECO:0000313" key="7">
    <source>
        <dbReference type="EMBL" id="TCC63137.1"/>
    </source>
</evidence>
<evidence type="ECO:0000259" key="6">
    <source>
        <dbReference type="Pfam" id="PF00155"/>
    </source>
</evidence>
<reference evidence="7 8" key="1">
    <citation type="submission" date="2019-02" db="EMBL/GenBank/DDBJ databases">
        <title>Kribbella capetownensis sp. nov. and Kribbella speibonae sp. nov., isolated from soil.</title>
        <authorList>
            <person name="Curtis S.M."/>
            <person name="Norton I."/>
            <person name="Everest G.J."/>
            <person name="Meyers P.R."/>
        </authorList>
    </citation>
    <scope>NUCLEOTIDE SEQUENCE [LARGE SCALE GENOMIC DNA]</scope>
    <source>
        <strain evidence="7 8">NRRL B-24813</strain>
    </source>
</reference>
<dbReference type="EMBL" id="SJKB01000003">
    <property type="protein sequence ID" value="TCC63137.1"/>
    <property type="molecule type" value="Genomic_DNA"/>
</dbReference>
<organism evidence="7 8">
    <name type="scientific">Kribbella pittospori</name>
    <dbReference type="NCBI Taxonomy" id="722689"/>
    <lineage>
        <taxon>Bacteria</taxon>
        <taxon>Bacillati</taxon>
        <taxon>Actinomycetota</taxon>
        <taxon>Actinomycetes</taxon>
        <taxon>Propionibacteriales</taxon>
        <taxon>Kribbellaceae</taxon>
        <taxon>Kribbella</taxon>
    </lineage>
</organism>
<dbReference type="CDD" id="cd00609">
    <property type="entry name" value="AAT_like"/>
    <property type="match status" value="1"/>
</dbReference>
<keyword evidence="4 7" id="KW-0808">Transferase</keyword>
<protein>
    <submittedName>
        <fullName evidence="7">Pyridoxal phosphate-dependent aminotransferase</fullName>
    </submittedName>
</protein>
<evidence type="ECO:0000256" key="1">
    <source>
        <dbReference type="ARBA" id="ARBA00001933"/>
    </source>
</evidence>
<proteinExistence type="inferred from homology"/>
<dbReference type="Pfam" id="PF00155">
    <property type="entry name" value="Aminotran_1_2"/>
    <property type="match status" value="1"/>
</dbReference>
<evidence type="ECO:0000256" key="4">
    <source>
        <dbReference type="ARBA" id="ARBA00022679"/>
    </source>
</evidence>
<name>A0A4R0KSZ3_9ACTN</name>
<dbReference type="SUPFAM" id="SSF53383">
    <property type="entry name" value="PLP-dependent transferases"/>
    <property type="match status" value="1"/>
</dbReference>
<comment type="similarity">
    <text evidence="2">Belongs to the class-I pyridoxal-phosphate-dependent aminotransferase family.</text>
</comment>
<keyword evidence="3 7" id="KW-0032">Aminotransferase</keyword>
<dbReference type="PANTHER" id="PTHR46383">
    <property type="entry name" value="ASPARTATE AMINOTRANSFERASE"/>
    <property type="match status" value="1"/>
</dbReference>
<dbReference type="GO" id="GO:0006520">
    <property type="term" value="P:amino acid metabolic process"/>
    <property type="evidence" value="ECO:0007669"/>
    <property type="project" value="InterPro"/>
</dbReference>
<keyword evidence="8" id="KW-1185">Reference proteome</keyword>
<accession>A0A4R0KSZ3</accession>
<dbReference type="OrthoDB" id="9763453at2"/>
<dbReference type="AlphaFoldDB" id="A0A4R0KSZ3"/>
<dbReference type="PANTHER" id="PTHR46383:SF1">
    <property type="entry name" value="ASPARTATE AMINOTRANSFERASE"/>
    <property type="match status" value="1"/>
</dbReference>
<feature type="domain" description="Aminotransferase class I/classII large" evidence="6">
    <location>
        <begin position="53"/>
        <end position="402"/>
    </location>
</feature>
<dbReference type="InterPro" id="IPR015422">
    <property type="entry name" value="PyrdxlP-dep_Trfase_small"/>
</dbReference>
<dbReference type="GO" id="GO:0008483">
    <property type="term" value="F:transaminase activity"/>
    <property type="evidence" value="ECO:0007669"/>
    <property type="project" value="UniProtKB-KW"/>
</dbReference>
<evidence type="ECO:0000313" key="8">
    <source>
        <dbReference type="Proteomes" id="UP000291144"/>
    </source>
</evidence>
<dbReference type="InterPro" id="IPR015424">
    <property type="entry name" value="PyrdxlP-dep_Trfase"/>
</dbReference>
<dbReference type="Proteomes" id="UP000291144">
    <property type="component" value="Unassembled WGS sequence"/>
</dbReference>
<sequence length="408" mass="44243">MARVSRHRTVGQEVDTRPRLEAVKLAGRMNRLGTESAFEVLAKAKALEARGREIVHLEIGEPDFDTPAHVVAAAQQALDKGHTHYVPAPGIPELRTAVADFLERTGRLTTTPDKVLVTPGAKPIMFFTIMALCEEGDEVLYPDPGFPMYASIAAFAGAKPVPVPLREENGFVIDPEELASLVTDRTKLLILNSPHNPCGSASTPEQLEAIAEIAIANDLVVLSDEVYWALRYDGDHHSVLDVDGMAERTILLDGWSKTFAMTGWRLGFGVFPQPLVEPVTRLLINSVSCTSAFSQYAAIAALEGPWDDVERMLEAFRERREVIVSGLNAVPGVSCIEPGGAFYAFPNISELGLSAATLADRLLEEAGVACLPGTSFGVYGEDHLRFSYANSVENIRRALDAFEALVTS</sequence>
<evidence type="ECO:0000256" key="3">
    <source>
        <dbReference type="ARBA" id="ARBA00022576"/>
    </source>
</evidence>
<dbReference type="InterPro" id="IPR050596">
    <property type="entry name" value="AspAT/PAT-like"/>
</dbReference>
<comment type="cofactor">
    <cofactor evidence="1">
        <name>pyridoxal 5'-phosphate</name>
        <dbReference type="ChEBI" id="CHEBI:597326"/>
    </cofactor>
</comment>
<comment type="caution">
    <text evidence="7">The sequence shown here is derived from an EMBL/GenBank/DDBJ whole genome shotgun (WGS) entry which is preliminary data.</text>
</comment>